<evidence type="ECO:0000256" key="1">
    <source>
        <dbReference type="SAM" id="Phobius"/>
    </source>
</evidence>
<evidence type="ECO:0000313" key="3">
    <source>
        <dbReference type="Proteomes" id="UP000632273"/>
    </source>
</evidence>
<dbReference type="RefSeq" id="WP_188815912.1">
    <property type="nucleotide sequence ID" value="NZ_BMHT01000008.1"/>
</dbReference>
<keyword evidence="1" id="KW-1133">Transmembrane helix</keyword>
<protein>
    <recommendedName>
        <fullName evidence="4">DUF4199 domain-containing protein</fullName>
    </recommendedName>
</protein>
<dbReference type="EMBL" id="BMHT01000008">
    <property type="protein sequence ID" value="GGF25108.1"/>
    <property type="molecule type" value="Genomic_DNA"/>
</dbReference>
<gene>
    <name evidence="2" type="ORF">GCM10011383_40910</name>
</gene>
<feature type="transmembrane region" description="Helical" evidence="1">
    <location>
        <begin position="15"/>
        <end position="33"/>
    </location>
</feature>
<sequence length="178" mass="19868">METTATPAVNPSSAAIRYGLVTGLIWIIVDFILRLTELSFKYSVYLGAAIIVYTLGTILAHKFFKQNNGGFMTYKQGMLIVLVISVIFGLLSGLFNYIYVNLVDPDYVIRMRADMEAWMSTLPNVTEAQIDKSLAGMSDEKVKSPLQIVKGLASNCVWEVFIGLIITAFTKHNRPEFE</sequence>
<comment type="caution">
    <text evidence="2">The sequence shown here is derived from an EMBL/GenBank/DDBJ whole genome shotgun (WGS) entry which is preliminary data.</text>
</comment>
<dbReference type="Pfam" id="PF13858">
    <property type="entry name" value="DUF4199"/>
    <property type="match status" value="1"/>
</dbReference>
<name>A0ABQ1UR45_9BACT</name>
<evidence type="ECO:0000313" key="2">
    <source>
        <dbReference type="EMBL" id="GGF25108.1"/>
    </source>
</evidence>
<keyword evidence="1" id="KW-0472">Membrane</keyword>
<proteinExistence type="predicted"/>
<feature type="transmembrane region" description="Helical" evidence="1">
    <location>
        <begin position="45"/>
        <end position="64"/>
    </location>
</feature>
<keyword evidence="3" id="KW-1185">Reference proteome</keyword>
<feature type="transmembrane region" description="Helical" evidence="1">
    <location>
        <begin position="76"/>
        <end position="102"/>
    </location>
</feature>
<keyword evidence="1" id="KW-0812">Transmembrane</keyword>
<reference evidence="3" key="1">
    <citation type="journal article" date="2019" name="Int. J. Syst. Evol. Microbiol.">
        <title>The Global Catalogue of Microorganisms (GCM) 10K type strain sequencing project: providing services to taxonomists for standard genome sequencing and annotation.</title>
        <authorList>
            <consortium name="The Broad Institute Genomics Platform"/>
            <consortium name="The Broad Institute Genome Sequencing Center for Infectious Disease"/>
            <person name="Wu L."/>
            <person name="Ma J."/>
        </authorList>
    </citation>
    <scope>NUCLEOTIDE SEQUENCE [LARGE SCALE GENOMIC DNA]</scope>
    <source>
        <strain evidence="3">CGMCC 1.15197</strain>
    </source>
</reference>
<evidence type="ECO:0008006" key="4">
    <source>
        <dbReference type="Google" id="ProtNLM"/>
    </source>
</evidence>
<dbReference type="Proteomes" id="UP000632273">
    <property type="component" value="Unassembled WGS sequence"/>
</dbReference>
<dbReference type="InterPro" id="IPR025250">
    <property type="entry name" value="DUF4199"/>
</dbReference>
<organism evidence="2 3">
    <name type="scientific">Hymenobacter cavernae</name>
    <dbReference type="NCBI Taxonomy" id="2044852"/>
    <lineage>
        <taxon>Bacteria</taxon>
        <taxon>Pseudomonadati</taxon>
        <taxon>Bacteroidota</taxon>
        <taxon>Cytophagia</taxon>
        <taxon>Cytophagales</taxon>
        <taxon>Hymenobacteraceae</taxon>
        <taxon>Hymenobacter</taxon>
    </lineage>
</organism>
<accession>A0ABQ1UR45</accession>